<dbReference type="SUPFAM" id="SSF102114">
    <property type="entry name" value="Radical SAM enzymes"/>
    <property type="match status" value="1"/>
</dbReference>
<feature type="binding site" evidence="6">
    <location>
        <position position="444"/>
    </location>
    <ligand>
        <name>[4Fe-4S] cluster</name>
        <dbReference type="ChEBI" id="CHEBI:49883"/>
        <note>4Fe-4S-S-AdoMet</note>
    </ligand>
</feature>
<keyword evidence="2 6" id="KW-0949">S-adenosyl-L-methionine</keyword>
<dbReference type="PANTHER" id="PTHR32331:SF0">
    <property type="entry name" value="UPF0313 PROTEIN YGIQ"/>
    <property type="match status" value="1"/>
</dbReference>
<dbReference type="GO" id="GO:0051539">
    <property type="term" value="F:4 iron, 4 sulfur cluster binding"/>
    <property type="evidence" value="ECO:0007669"/>
    <property type="project" value="UniProtKB-KW"/>
</dbReference>
<dbReference type="RefSeq" id="WP_142084304.1">
    <property type="nucleotide sequence ID" value="NZ_VFPV01000003.1"/>
</dbReference>
<dbReference type="SFLD" id="SFLDS00029">
    <property type="entry name" value="Radical_SAM"/>
    <property type="match status" value="1"/>
</dbReference>
<evidence type="ECO:0000256" key="1">
    <source>
        <dbReference type="ARBA" id="ARBA00022485"/>
    </source>
</evidence>
<dbReference type="InterPro" id="IPR007197">
    <property type="entry name" value="rSAM"/>
</dbReference>
<dbReference type="GO" id="GO:0005506">
    <property type="term" value="F:iron ion binding"/>
    <property type="evidence" value="ECO:0007669"/>
    <property type="project" value="UniProtKB-UniRule"/>
</dbReference>
<dbReference type="AlphaFoldDB" id="A0A543L1K2"/>
<dbReference type="EMBL" id="VFPV01000003">
    <property type="protein sequence ID" value="TQN01180.1"/>
    <property type="molecule type" value="Genomic_DNA"/>
</dbReference>
<evidence type="ECO:0000256" key="4">
    <source>
        <dbReference type="ARBA" id="ARBA00023004"/>
    </source>
</evidence>
<dbReference type="PANTHER" id="PTHR32331">
    <property type="entry name" value="UPF0313 PROTEIN YGIQ"/>
    <property type="match status" value="1"/>
</dbReference>
<evidence type="ECO:0000256" key="3">
    <source>
        <dbReference type="ARBA" id="ARBA00022723"/>
    </source>
</evidence>
<keyword evidence="3 6" id="KW-0479">Metal-binding</keyword>
<dbReference type="Pfam" id="PF08497">
    <property type="entry name" value="Radical_SAM_N"/>
    <property type="match status" value="1"/>
</dbReference>
<protein>
    <submittedName>
        <fullName evidence="9">Putative radical SAM protein YgiQ</fullName>
    </submittedName>
</protein>
<dbReference type="InterPro" id="IPR020612">
    <property type="entry name" value="Methylthiotransferase_CS"/>
</dbReference>
<comment type="similarity">
    <text evidence="6">Belongs to the UPF0313 family.</text>
</comment>
<dbReference type="InterPro" id="IPR022946">
    <property type="entry name" value="UPF0313"/>
</dbReference>
<evidence type="ECO:0000256" key="6">
    <source>
        <dbReference type="HAMAP-Rule" id="MF_01251"/>
    </source>
</evidence>
<comment type="caution">
    <text evidence="9">The sequence shown here is derived from an EMBL/GenBank/DDBJ whole genome shotgun (WGS) entry which is preliminary data.</text>
</comment>
<keyword evidence="5 6" id="KW-0411">Iron-sulfur</keyword>
<dbReference type="PROSITE" id="PS01278">
    <property type="entry name" value="MTTASE_RADICAL"/>
    <property type="match status" value="1"/>
</dbReference>
<dbReference type="InterPro" id="IPR058240">
    <property type="entry name" value="rSAM_sf"/>
</dbReference>
<dbReference type="HAMAP" id="MF_01251">
    <property type="entry name" value="UPF0313"/>
    <property type="match status" value="1"/>
</dbReference>
<keyword evidence="1 6" id="KW-0004">4Fe-4S</keyword>
<dbReference type="PROSITE" id="PS51918">
    <property type="entry name" value="RADICAL_SAM"/>
    <property type="match status" value="1"/>
</dbReference>
<dbReference type="GO" id="GO:0003824">
    <property type="term" value="F:catalytic activity"/>
    <property type="evidence" value="ECO:0007669"/>
    <property type="project" value="InterPro"/>
</dbReference>
<dbReference type="InterPro" id="IPR006638">
    <property type="entry name" value="Elp3/MiaA/NifB-like_rSAM"/>
</dbReference>
<proteinExistence type="inferred from homology"/>
<reference evidence="9 10" key="1">
    <citation type="submission" date="2019-06" db="EMBL/GenBank/DDBJ databases">
        <title>Genomic Encyclopedia of Archaeal and Bacterial Type Strains, Phase II (KMG-II): from individual species to whole genera.</title>
        <authorList>
            <person name="Goeker M."/>
        </authorList>
    </citation>
    <scope>NUCLEOTIDE SEQUENCE [LARGE SCALE GENOMIC DNA]</scope>
    <source>
        <strain evidence="9 10">DSM 7270</strain>
    </source>
</reference>
<gene>
    <name evidence="9" type="ORF">BDD18_3130</name>
</gene>
<dbReference type="Gene3D" id="3.80.30.20">
    <property type="entry name" value="tm_1862 like domain"/>
    <property type="match status" value="1"/>
</dbReference>
<evidence type="ECO:0000259" key="8">
    <source>
        <dbReference type="PROSITE" id="PS51918"/>
    </source>
</evidence>
<evidence type="ECO:0000313" key="9">
    <source>
        <dbReference type="EMBL" id="TQN01180.1"/>
    </source>
</evidence>
<evidence type="ECO:0000256" key="5">
    <source>
        <dbReference type="ARBA" id="ARBA00023014"/>
    </source>
</evidence>
<feature type="region of interest" description="Disordered" evidence="7">
    <location>
        <begin position="270"/>
        <end position="297"/>
    </location>
</feature>
<evidence type="ECO:0000256" key="2">
    <source>
        <dbReference type="ARBA" id="ARBA00022691"/>
    </source>
</evidence>
<feature type="domain" description="Radical SAM core" evidence="8">
    <location>
        <begin position="423"/>
        <end position="693"/>
    </location>
</feature>
<name>A0A543L1K2_9BURK</name>
<accession>A0A543L1K2</accession>
<comment type="cofactor">
    <cofactor evidence="6">
        <name>[4Fe-4S] cluster</name>
        <dbReference type="ChEBI" id="CHEBI:49883"/>
    </cofactor>
    <text evidence="6">Binds 1 [4Fe-4S] cluster. The cluster is coordinated with 3 cysteines and an exchangeable S-adenosyl-L-methionine.</text>
</comment>
<organism evidence="9 10">
    <name type="scientific">Acidovorax temperans</name>
    <dbReference type="NCBI Taxonomy" id="80878"/>
    <lineage>
        <taxon>Bacteria</taxon>
        <taxon>Pseudomonadati</taxon>
        <taxon>Pseudomonadota</taxon>
        <taxon>Betaproteobacteria</taxon>
        <taxon>Burkholderiales</taxon>
        <taxon>Comamonadaceae</taxon>
        <taxon>Acidovorax</taxon>
    </lineage>
</organism>
<feature type="binding site" evidence="6">
    <location>
        <position position="441"/>
    </location>
    <ligand>
        <name>[4Fe-4S] cluster</name>
        <dbReference type="ChEBI" id="CHEBI:49883"/>
        <note>4Fe-4S-S-AdoMet</note>
    </ligand>
</feature>
<sequence length="805" mass="89013">MNAPVDVSFFARAAKPLTSYRPYWAKRFGTAPFLPMSRAEMEKLGWDSCDIILVTGDAYVDHPSFGMAVIGRTLEAQGFRVGIIAQPDWQSAEPFKVLGKPNLFWGVTAGNMDSMINRYTADRKIRSDDAYTPGDIGGKRPDRAAIVYSQRCREAFKDVPIVLGGIEGSLRRIAHYDYWSDKVRRSIVVDSKCDLLLYGNAERALVEVAHRIAAREPVEKITDVRGTAFVRRPDDESGKGWFEIDSTTVDEPGPVEAHINPYMTTSEQAAAQGASCSKEEGGATDSGAASACGTGASGQNDPNPVIAPIQFVANPALKSKLKVPPREKTVIRLPSYEQVKSDPVLYAHANRVLHLETNPGNARALVQAHGEGVTARDVWINPPPIPLTTAEMDYVFDLPYARSPHPAYADENGSHDGATKIPAWEMIRFSINIMRGCFGGCTFCSITEHEGRIIQSRSEDSIIQEIEDIRDKVKGFTGTISDLGGPTANMYRLGCRSPEIEAACRKPSCVYPGICQNLTTDHGPLIKIYRRGRALKGIKKILIGSGLRYDLAVKSPEYVKELVQHHVGGYLKIAPEHTEQGPLSKMMKPGIGNYERFKQMFEKFSEEAGKKQFLIPYFIAAHPGTSDEDMMHLAIWLKKNGFRADQVQTFYPSPMATATAMYHSGRNPLTRVRRQMRDEAEETVDIVRGEKRRRLHKAFLRYHDPNNWPLLREALKAMGRADLIGNGKHHLIPTFQPLTDGGYQSARRKNSTPVGQKAVAAKPQGQAAKPGQPQKGRLLTQHTGLPPRVTGSGKPSFKAAARKPR</sequence>
<dbReference type="SFLD" id="SFLDG01069">
    <property type="entry name" value="UPF0313"/>
    <property type="match status" value="1"/>
</dbReference>
<dbReference type="InterPro" id="IPR013704">
    <property type="entry name" value="UPF0313_N"/>
</dbReference>
<feature type="region of interest" description="Disordered" evidence="7">
    <location>
        <begin position="739"/>
        <end position="805"/>
    </location>
</feature>
<dbReference type="InterPro" id="IPR023404">
    <property type="entry name" value="rSAM_horseshoe"/>
</dbReference>
<dbReference type="Pfam" id="PF11842">
    <property type="entry name" value="DUF3362"/>
    <property type="match status" value="1"/>
</dbReference>
<feature type="binding site" evidence="6">
    <location>
        <position position="437"/>
    </location>
    <ligand>
        <name>[4Fe-4S] cluster</name>
        <dbReference type="ChEBI" id="CHEBI:49883"/>
        <note>4Fe-4S-S-AdoMet</note>
    </ligand>
</feature>
<keyword evidence="4 6" id="KW-0408">Iron</keyword>
<evidence type="ECO:0000256" key="7">
    <source>
        <dbReference type="SAM" id="MobiDB-lite"/>
    </source>
</evidence>
<dbReference type="InterPro" id="IPR024560">
    <property type="entry name" value="UPF0313_C"/>
</dbReference>
<dbReference type="NCBIfam" id="TIGR03904">
    <property type="entry name" value="SAM_YgiQ"/>
    <property type="match status" value="1"/>
</dbReference>
<dbReference type="Pfam" id="PF04055">
    <property type="entry name" value="Radical_SAM"/>
    <property type="match status" value="1"/>
</dbReference>
<evidence type="ECO:0000313" key="10">
    <source>
        <dbReference type="Proteomes" id="UP000316993"/>
    </source>
</evidence>
<dbReference type="Proteomes" id="UP000316993">
    <property type="component" value="Unassembled WGS sequence"/>
</dbReference>
<feature type="compositionally biased region" description="Low complexity" evidence="7">
    <location>
        <begin position="755"/>
        <end position="776"/>
    </location>
</feature>
<dbReference type="SMART" id="SM00729">
    <property type="entry name" value="Elp3"/>
    <property type="match status" value="1"/>
</dbReference>
<feature type="compositionally biased region" description="Low complexity" evidence="7">
    <location>
        <begin position="283"/>
        <end position="297"/>
    </location>
</feature>